<reference evidence="4 5" key="1">
    <citation type="journal article" date="2016" name="Mol. Biol. Evol.">
        <title>Comparative Genomics of Early-Diverging Mushroom-Forming Fungi Provides Insights into the Origins of Lignocellulose Decay Capabilities.</title>
        <authorList>
            <person name="Nagy L.G."/>
            <person name="Riley R."/>
            <person name="Tritt A."/>
            <person name="Adam C."/>
            <person name="Daum C."/>
            <person name="Floudas D."/>
            <person name="Sun H."/>
            <person name="Yadav J.S."/>
            <person name="Pangilinan J."/>
            <person name="Larsson K.H."/>
            <person name="Matsuura K."/>
            <person name="Barry K."/>
            <person name="Labutti K."/>
            <person name="Kuo R."/>
            <person name="Ohm R.A."/>
            <person name="Bhattacharya S.S."/>
            <person name="Shirouzu T."/>
            <person name="Yoshinaga Y."/>
            <person name="Martin F.M."/>
            <person name="Grigoriev I.V."/>
            <person name="Hibbett D.S."/>
        </authorList>
    </citation>
    <scope>NUCLEOTIDE SEQUENCE [LARGE SCALE GENOMIC DNA]</scope>
    <source>
        <strain evidence="4 5">TUFC12733</strain>
    </source>
</reference>
<feature type="domain" description="Rho-GAP" evidence="3">
    <location>
        <begin position="88"/>
        <end position="285"/>
    </location>
</feature>
<accession>A0A167QYN6</accession>
<evidence type="ECO:0000313" key="5">
    <source>
        <dbReference type="Proteomes" id="UP000076738"/>
    </source>
</evidence>
<dbReference type="InterPro" id="IPR008936">
    <property type="entry name" value="Rho_GTPase_activation_prot"/>
</dbReference>
<dbReference type="EMBL" id="KV417269">
    <property type="protein sequence ID" value="KZP00384.1"/>
    <property type="molecule type" value="Genomic_DNA"/>
</dbReference>
<evidence type="ECO:0000256" key="2">
    <source>
        <dbReference type="SAM" id="MobiDB-lite"/>
    </source>
</evidence>
<dbReference type="InterPro" id="IPR000198">
    <property type="entry name" value="RhoGAP_dom"/>
</dbReference>
<dbReference type="GO" id="GO:0005938">
    <property type="term" value="C:cell cortex"/>
    <property type="evidence" value="ECO:0007669"/>
    <property type="project" value="TreeGrafter"/>
</dbReference>
<evidence type="ECO:0000256" key="1">
    <source>
        <dbReference type="ARBA" id="ARBA00022468"/>
    </source>
</evidence>
<keyword evidence="5" id="KW-1185">Reference proteome</keyword>
<dbReference type="PANTHER" id="PTHR15228">
    <property type="entry name" value="SPERMATHECAL PHYSIOLOGY VARIANT"/>
    <property type="match status" value="1"/>
</dbReference>
<proteinExistence type="predicted"/>
<dbReference type="GO" id="GO:0060237">
    <property type="term" value="P:regulation of fungal-type cell wall organization"/>
    <property type="evidence" value="ECO:0007669"/>
    <property type="project" value="TreeGrafter"/>
</dbReference>
<evidence type="ECO:0000313" key="4">
    <source>
        <dbReference type="EMBL" id="KZP00384.1"/>
    </source>
</evidence>
<feature type="compositionally biased region" description="Low complexity" evidence="2">
    <location>
        <begin position="319"/>
        <end position="357"/>
    </location>
</feature>
<sequence length="495" mass="54626">MQSTDSDDSAPPPTRAGLKAWWKQFTLLQRVKREAQAAKQGVFSCLPMHCVILSTSAAGTDPNAPPTQATAGKVFGVPLRESLKYASVQISTADQNGELYVWGYVPVVVAKCGLYLKENATEVPGTFRVSGSAKRMRDLQATFEKPPRYGKSLDWKKEHYTTHDVASVFRRYLTQMPEPVIPHQLYHQFRDTMAKKPFDRDQAIKTYQRLIRSMPRANQYLLLYVLDLLSVFARKSDINLMPASNLALIFRPGLISHPSHELSPEEHQLSLQVLEFLIAQQDYFMMDLSPPPIPPTPSVDSPQPQFPVPPQPVLPPPVNTSAAAAAPSAQTGAAPSPGEESSDVYMVPSSSDSDPPSGGWKLISKGKKEKLVQRRQTTDSRRSKRAATQSDAPRRGGALSTVYSEEGEDRPSPVDSVASSTGVKRSRTLPSRKGDSPATTPAEPQSQPQPRPRERREREREHKANVLSKRQKRLSQQPVGGSRVDVGPRAVEAPT</sequence>
<dbReference type="Proteomes" id="UP000076738">
    <property type="component" value="Unassembled WGS sequence"/>
</dbReference>
<dbReference type="GO" id="GO:0005096">
    <property type="term" value="F:GTPase activator activity"/>
    <property type="evidence" value="ECO:0007669"/>
    <property type="project" value="UniProtKB-KW"/>
</dbReference>
<feature type="compositionally biased region" description="Basic and acidic residues" evidence="2">
    <location>
        <begin position="369"/>
        <end position="381"/>
    </location>
</feature>
<feature type="compositionally biased region" description="Basic and acidic residues" evidence="2">
    <location>
        <begin position="451"/>
        <end position="464"/>
    </location>
</feature>
<dbReference type="SMART" id="SM00324">
    <property type="entry name" value="RhoGAP"/>
    <property type="match status" value="1"/>
</dbReference>
<dbReference type="AlphaFoldDB" id="A0A167QYN6"/>
<name>A0A167QYN6_CALVF</name>
<keyword evidence="1" id="KW-0343">GTPase activation</keyword>
<protein>
    <submittedName>
        <fullName evidence="4">Rho GTPase activation protein</fullName>
    </submittedName>
</protein>
<dbReference type="PANTHER" id="PTHR15228:SF25">
    <property type="entry name" value="F-BAR DOMAIN-CONTAINING PROTEIN"/>
    <property type="match status" value="1"/>
</dbReference>
<dbReference type="SUPFAM" id="SSF48350">
    <property type="entry name" value="GTPase activation domain, GAP"/>
    <property type="match status" value="1"/>
</dbReference>
<dbReference type="Gene3D" id="1.10.555.10">
    <property type="entry name" value="Rho GTPase activation protein"/>
    <property type="match status" value="1"/>
</dbReference>
<feature type="compositionally biased region" description="Pro residues" evidence="2">
    <location>
        <begin position="304"/>
        <end position="318"/>
    </location>
</feature>
<gene>
    <name evidence="4" type="ORF">CALVIDRAFT_273748</name>
</gene>
<dbReference type="PROSITE" id="PS50238">
    <property type="entry name" value="RHOGAP"/>
    <property type="match status" value="1"/>
</dbReference>
<feature type="region of interest" description="Disordered" evidence="2">
    <location>
        <begin position="288"/>
        <end position="495"/>
    </location>
</feature>
<dbReference type="Pfam" id="PF00620">
    <property type="entry name" value="RhoGAP"/>
    <property type="match status" value="1"/>
</dbReference>
<organism evidence="4 5">
    <name type="scientific">Calocera viscosa (strain TUFC12733)</name>
    <dbReference type="NCBI Taxonomy" id="1330018"/>
    <lineage>
        <taxon>Eukaryota</taxon>
        <taxon>Fungi</taxon>
        <taxon>Dikarya</taxon>
        <taxon>Basidiomycota</taxon>
        <taxon>Agaricomycotina</taxon>
        <taxon>Dacrymycetes</taxon>
        <taxon>Dacrymycetales</taxon>
        <taxon>Dacrymycetaceae</taxon>
        <taxon>Calocera</taxon>
    </lineage>
</organism>
<dbReference type="GO" id="GO:0007165">
    <property type="term" value="P:signal transduction"/>
    <property type="evidence" value="ECO:0007669"/>
    <property type="project" value="InterPro"/>
</dbReference>
<dbReference type="CDD" id="cd04396">
    <property type="entry name" value="RhoGAP_fSAC7_BAG7"/>
    <property type="match status" value="1"/>
</dbReference>
<dbReference type="InterPro" id="IPR051025">
    <property type="entry name" value="RhoGAP"/>
</dbReference>
<dbReference type="OrthoDB" id="3196451at2759"/>
<evidence type="ECO:0000259" key="3">
    <source>
        <dbReference type="PROSITE" id="PS50238"/>
    </source>
</evidence>
<dbReference type="STRING" id="1330018.A0A167QYN6"/>